<dbReference type="EMBL" id="CYGY02000061">
    <property type="protein sequence ID" value="SIT47910.1"/>
    <property type="molecule type" value="Genomic_DNA"/>
</dbReference>
<dbReference type="Proteomes" id="UP000195569">
    <property type="component" value="Unassembled WGS sequence"/>
</dbReference>
<evidence type="ECO:0000313" key="2">
    <source>
        <dbReference type="EMBL" id="SIT47910.1"/>
    </source>
</evidence>
<protein>
    <submittedName>
        <fullName evidence="2">Uncharacterized protein</fullName>
    </submittedName>
</protein>
<proteinExistence type="predicted"/>
<evidence type="ECO:0000313" key="3">
    <source>
        <dbReference type="Proteomes" id="UP000195569"/>
    </source>
</evidence>
<dbReference type="AlphaFoldDB" id="A0A1N7SKJ5"/>
<feature type="compositionally biased region" description="Basic residues" evidence="1">
    <location>
        <begin position="270"/>
        <end position="282"/>
    </location>
</feature>
<accession>A0A1N7SKJ5</accession>
<name>A0A1N7SKJ5_9BURK</name>
<evidence type="ECO:0000256" key="1">
    <source>
        <dbReference type="SAM" id="MobiDB-lite"/>
    </source>
</evidence>
<sequence length="325" mass="36466">MLALRSLVVPESRSRRLEAAKRCLTRIHAKAESRGDRVGGSNGRPLHLACSPRNLTKTAIRTRCGPDVGNADHSSRWLMVASAAASADNFPTSGRTERLLDRRNLATLVSQEAQTKIELPDIVNVLIEELVRRRYGLPPLALLQRVAAQARNEVNEAIYSAISDALDESLVAKIDAPLVVHAGKSGWDDLKRMTRFRSAADWPEFAKRSAAIRPRRSAGATSTSPMPPVRWLWRHRLLSRVGHVNRAVQPLHPVRRSRSRLYSRRADPQRRRHQTRFNPRRHPGAEWSCIRPVLAARDQSDASHAKHQGSCHIQGGQTPQVRPHR</sequence>
<gene>
    <name evidence="2" type="ORF">BN2476_610020</name>
</gene>
<feature type="compositionally biased region" description="Polar residues" evidence="1">
    <location>
        <begin position="315"/>
        <end position="325"/>
    </location>
</feature>
<comment type="caution">
    <text evidence="2">The sequence shown here is derived from an EMBL/GenBank/DDBJ whole genome shotgun (WGS) entry which is preliminary data.</text>
</comment>
<feature type="region of interest" description="Disordered" evidence="1">
    <location>
        <begin position="255"/>
        <end position="284"/>
    </location>
</feature>
<organism evidence="2 3">
    <name type="scientific">Paraburkholderia piptadeniae</name>
    <dbReference type="NCBI Taxonomy" id="1701573"/>
    <lineage>
        <taxon>Bacteria</taxon>
        <taxon>Pseudomonadati</taxon>
        <taxon>Pseudomonadota</taxon>
        <taxon>Betaproteobacteria</taxon>
        <taxon>Burkholderiales</taxon>
        <taxon>Burkholderiaceae</taxon>
        <taxon>Paraburkholderia</taxon>
    </lineage>
</organism>
<feature type="region of interest" description="Disordered" evidence="1">
    <location>
        <begin position="298"/>
        <end position="325"/>
    </location>
</feature>
<reference evidence="2" key="1">
    <citation type="submission" date="2016-12" db="EMBL/GenBank/DDBJ databases">
        <authorList>
            <person name="Moulin L."/>
        </authorList>
    </citation>
    <scope>NUCLEOTIDE SEQUENCE [LARGE SCALE GENOMIC DNA]</scope>
    <source>
        <strain evidence="2">STM 7183</strain>
    </source>
</reference>
<keyword evidence="3" id="KW-1185">Reference proteome</keyword>